<dbReference type="PANTHER" id="PTHR30154:SF34">
    <property type="entry name" value="TRANSCRIPTIONAL REGULATOR AZLB"/>
    <property type="match status" value="1"/>
</dbReference>
<dbReference type="EMBL" id="QYCY01000004">
    <property type="protein sequence ID" value="RLV72990.1"/>
    <property type="molecule type" value="Genomic_DNA"/>
</dbReference>
<dbReference type="InterPro" id="IPR019888">
    <property type="entry name" value="Tscrpt_reg_AsnC-like"/>
</dbReference>
<dbReference type="PANTHER" id="PTHR30154">
    <property type="entry name" value="LEUCINE-RESPONSIVE REGULATORY PROTEIN"/>
    <property type="match status" value="1"/>
</dbReference>
<dbReference type="Pfam" id="PF01037">
    <property type="entry name" value="AsnC_trans_reg"/>
    <property type="match status" value="1"/>
</dbReference>
<evidence type="ECO:0000313" key="5">
    <source>
        <dbReference type="EMBL" id="RLV72990.1"/>
    </source>
</evidence>
<dbReference type="PROSITE" id="PS50956">
    <property type="entry name" value="HTH_ASNC_2"/>
    <property type="match status" value="1"/>
</dbReference>
<keyword evidence="2" id="KW-0238">DNA-binding</keyword>
<dbReference type="InterPro" id="IPR036388">
    <property type="entry name" value="WH-like_DNA-bd_sf"/>
</dbReference>
<dbReference type="SMART" id="SM00344">
    <property type="entry name" value="HTH_ASNC"/>
    <property type="match status" value="1"/>
</dbReference>
<accession>A0A3L8R072</accession>
<sequence>MDETDRTIVRRLQQDARLSNRQLARELGVADSTCLARVAALQDRGVITGFHAAVDLGGIGRSVQAHVSIKIRPQALPTASAFCDAVADLPDVIAVYMVTGEADLLAHVAVPTTDELREFVLQLARRPEIADIRSSIIYLSRRAKVIEPVDGP</sequence>
<dbReference type="GO" id="GO:0005829">
    <property type="term" value="C:cytosol"/>
    <property type="evidence" value="ECO:0007669"/>
    <property type="project" value="TreeGrafter"/>
</dbReference>
<dbReference type="PRINTS" id="PR00033">
    <property type="entry name" value="HTHASNC"/>
</dbReference>
<dbReference type="GO" id="GO:0043565">
    <property type="term" value="F:sequence-specific DNA binding"/>
    <property type="evidence" value="ECO:0007669"/>
    <property type="project" value="InterPro"/>
</dbReference>
<keyword evidence="3" id="KW-0804">Transcription</keyword>
<dbReference type="Proteomes" id="UP000281594">
    <property type="component" value="Unassembled WGS sequence"/>
</dbReference>
<evidence type="ECO:0000313" key="6">
    <source>
        <dbReference type="Proteomes" id="UP000281594"/>
    </source>
</evidence>
<dbReference type="Gene3D" id="1.10.10.10">
    <property type="entry name" value="Winged helix-like DNA-binding domain superfamily/Winged helix DNA-binding domain"/>
    <property type="match status" value="1"/>
</dbReference>
<dbReference type="Gene3D" id="3.30.70.920">
    <property type="match status" value="1"/>
</dbReference>
<evidence type="ECO:0000256" key="2">
    <source>
        <dbReference type="ARBA" id="ARBA00023125"/>
    </source>
</evidence>
<comment type="caution">
    <text evidence="5">The sequence shown here is derived from an EMBL/GenBank/DDBJ whole genome shotgun (WGS) entry which is preliminary data.</text>
</comment>
<dbReference type="InterPro" id="IPR019887">
    <property type="entry name" value="Tscrpt_reg_AsnC/Lrp_C"/>
</dbReference>
<evidence type="ECO:0000256" key="1">
    <source>
        <dbReference type="ARBA" id="ARBA00023015"/>
    </source>
</evidence>
<gene>
    <name evidence="5" type="ORF">D3C57_150725</name>
</gene>
<protein>
    <recommendedName>
        <fullName evidence="4">HTH asnC-type domain-containing protein</fullName>
    </recommendedName>
</protein>
<evidence type="ECO:0000259" key="4">
    <source>
        <dbReference type="PROSITE" id="PS50956"/>
    </source>
</evidence>
<feature type="domain" description="HTH asnC-type" evidence="4">
    <location>
        <begin position="1"/>
        <end position="62"/>
    </location>
</feature>
<organism evidence="5 6">
    <name type="scientific">Streptomyces rapamycinicus (strain ATCC 29253 / DSM 41530 / NRRL 5491 / AYB-994)</name>
    <name type="common">Streptomyces hygroscopicus (strain ATCC 29253)</name>
    <dbReference type="NCBI Taxonomy" id="1343740"/>
    <lineage>
        <taxon>Bacteria</taxon>
        <taxon>Bacillati</taxon>
        <taxon>Actinomycetota</taxon>
        <taxon>Actinomycetes</taxon>
        <taxon>Kitasatosporales</taxon>
        <taxon>Streptomycetaceae</taxon>
        <taxon>Streptomyces</taxon>
        <taxon>Streptomyces violaceusniger group</taxon>
    </lineage>
</organism>
<dbReference type="Pfam" id="PF13412">
    <property type="entry name" value="HTH_24"/>
    <property type="match status" value="1"/>
</dbReference>
<evidence type="ECO:0000256" key="3">
    <source>
        <dbReference type="ARBA" id="ARBA00023163"/>
    </source>
</evidence>
<reference evidence="5 6" key="1">
    <citation type="journal article" date="2018" name="J. Biol. Chem.">
        <title>Discovery of the actinoplanic acid pathway in Streptomyces rapamycinicus reveals a genetically conserved synergism with rapamycin.</title>
        <authorList>
            <person name="Mrak P."/>
            <person name="Krastel P."/>
            <person name="Pivk Lukancic P."/>
            <person name="Tao J."/>
            <person name="Pistorius D."/>
            <person name="Moore C.M."/>
        </authorList>
    </citation>
    <scope>NUCLEOTIDE SEQUENCE [LARGE SCALE GENOMIC DNA]</scope>
    <source>
        <strain evidence="5 6">NRRL 5491</strain>
    </source>
</reference>
<dbReference type="STRING" id="1343740.M271_44045"/>
<dbReference type="InterPro" id="IPR000485">
    <property type="entry name" value="AsnC-type_HTH_dom"/>
</dbReference>
<proteinExistence type="predicted"/>
<name>A0A3L8R072_STRRN</name>
<dbReference type="InterPro" id="IPR011008">
    <property type="entry name" value="Dimeric_a/b-barrel"/>
</dbReference>
<dbReference type="GO" id="GO:0043200">
    <property type="term" value="P:response to amino acid"/>
    <property type="evidence" value="ECO:0007669"/>
    <property type="project" value="TreeGrafter"/>
</dbReference>
<dbReference type="InterPro" id="IPR036390">
    <property type="entry name" value="WH_DNA-bd_sf"/>
</dbReference>
<dbReference type="SUPFAM" id="SSF54909">
    <property type="entry name" value="Dimeric alpha+beta barrel"/>
    <property type="match status" value="1"/>
</dbReference>
<dbReference type="AlphaFoldDB" id="A0A3L8R072"/>
<keyword evidence="1" id="KW-0805">Transcription regulation</keyword>
<dbReference type="SUPFAM" id="SSF46785">
    <property type="entry name" value="Winged helix' DNA-binding domain"/>
    <property type="match status" value="1"/>
</dbReference>